<dbReference type="SUPFAM" id="SSF103473">
    <property type="entry name" value="MFS general substrate transporter"/>
    <property type="match status" value="1"/>
</dbReference>
<reference evidence="6 7" key="1">
    <citation type="submission" date="2019-03" db="EMBL/GenBank/DDBJ databases">
        <title>Genomic Encyclopedia of Type Strains, Phase IV (KMG-IV): sequencing the most valuable type-strain genomes for metagenomic binning, comparative biology and taxonomic classification.</title>
        <authorList>
            <person name="Goeker M."/>
        </authorList>
    </citation>
    <scope>NUCLEOTIDE SEQUENCE [LARGE SCALE GENOMIC DNA]</scope>
    <source>
        <strain evidence="6 7">DSM 28679</strain>
    </source>
</reference>
<evidence type="ECO:0000259" key="5">
    <source>
        <dbReference type="PROSITE" id="PS50850"/>
    </source>
</evidence>
<dbReference type="InterPro" id="IPR020846">
    <property type="entry name" value="MFS_dom"/>
</dbReference>
<feature type="transmembrane region" description="Helical" evidence="4">
    <location>
        <begin position="214"/>
        <end position="239"/>
    </location>
</feature>
<feature type="transmembrane region" description="Helical" evidence="4">
    <location>
        <begin position="162"/>
        <end position="185"/>
    </location>
</feature>
<feature type="transmembrane region" description="Helical" evidence="4">
    <location>
        <begin position="100"/>
        <end position="124"/>
    </location>
</feature>
<evidence type="ECO:0000313" key="6">
    <source>
        <dbReference type="EMBL" id="TDQ36183.1"/>
    </source>
</evidence>
<feature type="transmembrane region" description="Helical" evidence="4">
    <location>
        <begin position="251"/>
        <end position="272"/>
    </location>
</feature>
<feature type="transmembrane region" description="Helical" evidence="4">
    <location>
        <begin position="369"/>
        <end position="388"/>
    </location>
</feature>
<comment type="caution">
    <text evidence="6">The sequence shown here is derived from an EMBL/GenBank/DDBJ whole genome shotgun (WGS) entry which is preliminary data.</text>
</comment>
<dbReference type="RefSeq" id="WP_101496383.1">
    <property type="nucleotide sequence ID" value="NZ_LNJZ01000005.1"/>
</dbReference>
<dbReference type="Proteomes" id="UP000294575">
    <property type="component" value="Unassembled WGS sequence"/>
</dbReference>
<keyword evidence="2 4" id="KW-1133">Transmembrane helix</keyword>
<gene>
    <name evidence="6" type="ORF">DFQ45_11450</name>
</gene>
<feature type="transmembrane region" description="Helical" evidence="4">
    <location>
        <begin position="76"/>
        <end position="94"/>
    </location>
</feature>
<name>A0A4R6TVB1_9GAMM</name>
<dbReference type="PANTHER" id="PTHR11360">
    <property type="entry name" value="MONOCARBOXYLATE TRANSPORTER"/>
    <property type="match status" value="1"/>
</dbReference>
<dbReference type="PROSITE" id="PS50850">
    <property type="entry name" value="MFS"/>
    <property type="match status" value="1"/>
</dbReference>
<dbReference type="EMBL" id="SNYK01000014">
    <property type="protein sequence ID" value="TDQ36183.1"/>
    <property type="molecule type" value="Genomic_DNA"/>
</dbReference>
<dbReference type="OrthoDB" id="146345at2"/>
<protein>
    <submittedName>
        <fullName evidence="6">Putative MFS family arabinose efflux permease</fullName>
    </submittedName>
</protein>
<dbReference type="GO" id="GO:0022857">
    <property type="term" value="F:transmembrane transporter activity"/>
    <property type="evidence" value="ECO:0007669"/>
    <property type="project" value="InterPro"/>
</dbReference>
<dbReference type="InterPro" id="IPR036259">
    <property type="entry name" value="MFS_trans_sf"/>
</dbReference>
<evidence type="ECO:0000256" key="4">
    <source>
        <dbReference type="SAM" id="Phobius"/>
    </source>
</evidence>
<proteinExistence type="predicted"/>
<dbReference type="InterPro" id="IPR011701">
    <property type="entry name" value="MFS"/>
</dbReference>
<keyword evidence="7" id="KW-1185">Reference proteome</keyword>
<keyword evidence="1 4" id="KW-0812">Transmembrane</keyword>
<accession>A0A4R6TVB1</accession>
<feature type="transmembrane region" description="Helical" evidence="4">
    <location>
        <begin position="337"/>
        <end position="357"/>
    </location>
</feature>
<feature type="transmembrane region" description="Helical" evidence="4">
    <location>
        <begin position="45"/>
        <end position="64"/>
    </location>
</feature>
<dbReference type="PANTHER" id="PTHR11360:SF284">
    <property type="entry name" value="EG:103B4.3 PROTEIN-RELATED"/>
    <property type="match status" value="1"/>
</dbReference>
<feature type="transmembrane region" description="Helical" evidence="4">
    <location>
        <begin position="279"/>
        <end position="299"/>
    </location>
</feature>
<evidence type="ECO:0000256" key="3">
    <source>
        <dbReference type="ARBA" id="ARBA00023136"/>
    </source>
</evidence>
<evidence type="ECO:0000256" key="1">
    <source>
        <dbReference type="ARBA" id="ARBA00022692"/>
    </source>
</evidence>
<organism evidence="6 7">
    <name type="scientific">Thiopseudomonas denitrificans</name>
    <dbReference type="NCBI Taxonomy" id="1501432"/>
    <lineage>
        <taxon>Bacteria</taxon>
        <taxon>Pseudomonadati</taxon>
        <taxon>Pseudomonadota</taxon>
        <taxon>Gammaproteobacteria</taxon>
        <taxon>Pseudomonadales</taxon>
        <taxon>Pseudomonadaceae</taxon>
        <taxon>Thiopseudomonas</taxon>
    </lineage>
</organism>
<dbReference type="AlphaFoldDB" id="A0A4R6TVB1"/>
<evidence type="ECO:0000256" key="2">
    <source>
        <dbReference type="ARBA" id="ARBA00022989"/>
    </source>
</evidence>
<dbReference type="Gene3D" id="1.20.1250.20">
    <property type="entry name" value="MFS general substrate transporter like domains"/>
    <property type="match status" value="2"/>
</dbReference>
<dbReference type="InterPro" id="IPR050327">
    <property type="entry name" value="Proton-linked_MCT"/>
</dbReference>
<feature type="domain" description="Major facilitator superfamily (MFS) profile" evidence="5">
    <location>
        <begin position="7"/>
        <end position="393"/>
    </location>
</feature>
<dbReference type="Pfam" id="PF07690">
    <property type="entry name" value="MFS_1"/>
    <property type="match status" value="1"/>
</dbReference>
<feature type="transmembrane region" description="Helical" evidence="4">
    <location>
        <begin position="305"/>
        <end position="330"/>
    </location>
</feature>
<feature type="transmembrane region" description="Helical" evidence="4">
    <location>
        <begin position="136"/>
        <end position="156"/>
    </location>
</feature>
<keyword evidence="3 4" id="KW-0472">Membrane</keyword>
<evidence type="ECO:0000313" key="7">
    <source>
        <dbReference type="Proteomes" id="UP000294575"/>
    </source>
</evidence>
<dbReference type="CDD" id="cd17355">
    <property type="entry name" value="MFS_YcxA_like"/>
    <property type="match status" value="1"/>
</dbReference>
<sequence>MKFHHSTRWLLPGCAIILALSLGVRHAFGLFLQPMSLEFGWGRETFAFAIALQNLVWGLVQPFAGAFADRYGVRPTVLVTALAYVAGLALMSVASSPGVLYLSTGLLIGFGLSGTSFAVLLSVVGRSVAPEKRSMAMGIASAAGSFGQFAMLPGTLGLIEWLGWSAALLACAMLIMLIVPLVPLLREKPLHDGSGGQRQALGAALLEAGRHKPFWWLSLGYFVCGFQVVFIGVHIPSYLIDQQLSAQTGTMVLALVGLFNIAGTWVAGWLGGRFAKPRLLAILYFSRSIVISLFIFLPLSETSAYLFGITMGLLWLSTVPLTNGTIATLFGVQHLSMLAGIAFLFHQLGSFAGGWLGGWVYDQSGSYDLVWQVSIVLSLIAALLNLPIREQPVRRDIPCANSLSTS</sequence>